<protein>
    <submittedName>
        <fullName evidence="1">P pilus assembly, fimbrial Usher domain protein</fullName>
    </submittedName>
</protein>
<reference evidence="1 2" key="1">
    <citation type="submission" date="2015-01" db="EMBL/GenBank/DDBJ databases">
        <title>Genome Sequencing of Rickettsiales /home/snadendla/prok_pipe/test/illegal_ec_num.txt.</title>
        <authorList>
            <person name="Daugherty S.C."/>
            <person name="Su Q."/>
            <person name="Abolude K."/>
            <person name="Beier-Sexton M."/>
            <person name="Carlyon J.A."/>
            <person name="Carter R."/>
            <person name="Day N.P."/>
            <person name="Dumler S.J."/>
            <person name="Dyachenko V."/>
            <person name="Godinez A."/>
            <person name="Kurtti T.J."/>
            <person name="Lichay M."/>
            <person name="Mullins K.E."/>
            <person name="Ott S."/>
            <person name="Pappas-Brown V."/>
            <person name="Paris D.H."/>
            <person name="Patel P."/>
            <person name="Richards A.L."/>
            <person name="Sadzewicz L."/>
            <person name="Sears K."/>
            <person name="Seidman D."/>
            <person name="Sengamalay N."/>
            <person name="Stenos J."/>
            <person name="Tallon L.J."/>
            <person name="Vincent G."/>
            <person name="Fraser C.M."/>
            <person name="Munderloh U."/>
            <person name="Dunning-Hotopp J.C."/>
        </authorList>
    </citation>
    <scope>NUCLEOTIDE SEQUENCE [LARGE SCALE GENOMIC DNA]</scope>
    <source>
        <strain evidence="1 2">T170-B</strain>
    </source>
</reference>
<dbReference type="RefSeq" id="WP_045805801.1">
    <property type="nucleotide sequence ID" value="NZ_LAOQ01000004.1"/>
</dbReference>
<name>A0A0F3RDN0_9RICK</name>
<comment type="caution">
    <text evidence="1">The sequence shown here is derived from an EMBL/GenBank/DDBJ whole genome shotgun (WGS) entry which is preliminary data.</text>
</comment>
<accession>A0A0F3RDN0</accession>
<evidence type="ECO:0000313" key="1">
    <source>
        <dbReference type="EMBL" id="KJW04383.1"/>
    </source>
</evidence>
<gene>
    <name evidence="1" type="primary">fimD</name>
    <name evidence="1" type="ORF">RAT170B_1191</name>
</gene>
<evidence type="ECO:0000313" key="2">
    <source>
        <dbReference type="Proteomes" id="UP000033736"/>
    </source>
</evidence>
<dbReference type="AlphaFoldDB" id="A0A0F3RDN0"/>
<keyword evidence="2" id="KW-1185">Reference proteome</keyword>
<dbReference type="PATRIC" id="fig|1268837.3.peg.1400"/>
<organism evidence="1 2">
    <name type="scientific">Rickettsia argasii T170-B</name>
    <dbReference type="NCBI Taxonomy" id="1268837"/>
    <lineage>
        <taxon>Bacteria</taxon>
        <taxon>Pseudomonadati</taxon>
        <taxon>Pseudomonadota</taxon>
        <taxon>Alphaproteobacteria</taxon>
        <taxon>Rickettsiales</taxon>
        <taxon>Rickettsiaceae</taxon>
        <taxon>Rickettsieae</taxon>
        <taxon>Rickettsia</taxon>
        <taxon>spotted fever group</taxon>
    </lineage>
</organism>
<sequence length="64" mass="7191">MSIEGLDEEIFVGYDGKIYIKDLELLNGSICDENEENNKCCHFSVPVNRDLNDPVIDLGEAICK</sequence>
<dbReference type="EMBL" id="LAOQ01000004">
    <property type="protein sequence ID" value="KJW04383.1"/>
    <property type="molecule type" value="Genomic_DNA"/>
</dbReference>
<proteinExistence type="predicted"/>
<dbReference type="Proteomes" id="UP000033736">
    <property type="component" value="Unassembled WGS sequence"/>
</dbReference>